<protein>
    <submittedName>
        <fullName evidence="2">GIY-YIG nuclease family protein</fullName>
    </submittedName>
</protein>
<comment type="caution">
    <text evidence="2">The sequence shown here is derived from an EMBL/GenBank/DDBJ whole genome shotgun (WGS) entry which is preliminary data.</text>
</comment>
<dbReference type="EMBL" id="JBHSMR010000010">
    <property type="protein sequence ID" value="MFC5477768.1"/>
    <property type="molecule type" value="Genomic_DNA"/>
</dbReference>
<dbReference type="Gene3D" id="3.40.1440.10">
    <property type="entry name" value="GIY-YIG endonuclease"/>
    <property type="match status" value="1"/>
</dbReference>
<feature type="domain" description="GIY-YIG" evidence="1">
    <location>
        <begin position="154"/>
        <end position="244"/>
    </location>
</feature>
<evidence type="ECO:0000259" key="1">
    <source>
        <dbReference type="PROSITE" id="PS50164"/>
    </source>
</evidence>
<dbReference type="InterPro" id="IPR000305">
    <property type="entry name" value="GIY-YIG_endonuc"/>
</dbReference>
<dbReference type="RefSeq" id="WP_379752408.1">
    <property type="nucleotide sequence ID" value="NZ_JBHSMR010000010.1"/>
</dbReference>
<dbReference type="InterPro" id="IPR035901">
    <property type="entry name" value="GIY-YIG_endonuc_sf"/>
</dbReference>
<proteinExistence type="predicted"/>
<evidence type="ECO:0000313" key="3">
    <source>
        <dbReference type="Proteomes" id="UP001596101"/>
    </source>
</evidence>
<organism evidence="2 3">
    <name type="scientific">Massilia suwonensis</name>
    <dbReference type="NCBI Taxonomy" id="648895"/>
    <lineage>
        <taxon>Bacteria</taxon>
        <taxon>Pseudomonadati</taxon>
        <taxon>Pseudomonadota</taxon>
        <taxon>Betaproteobacteria</taxon>
        <taxon>Burkholderiales</taxon>
        <taxon>Oxalobacteraceae</taxon>
        <taxon>Telluria group</taxon>
        <taxon>Massilia</taxon>
    </lineage>
</organism>
<gene>
    <name evidence="2" type="ORF">ACFPQ5_06200</name>
</gene>
<dbReference type="SMART" id="SM00465">
    <property type="entry name" value="GIYc"/>
    <property type="match status" value="1"/>
</dbReference>
<name>A0ABW0MIP7_9BURK</name>
<dbReference type="Proteomes" id="UP001596101">
    <property type="component" value="Unassembled WGS sequence"/>
</dbReference>
<dbReference type="SUPFAM" id="SSF82771">
    <property type="entry name" value="GIY-YIG endonuclease"/>
    <property type="match status" value="1"/>
</dbReference>
<dbReference type="Pfam" id="PF01541">
    <property type="entry name" value="GIY-YIG"/>
    <property type="match status" value="1"/>
</dbReference>
<sequence>MTDGQDESSTPTTIQHLGGLGLGGLATSAVTEAEPDNLHSQNLLRWALLHGSKDQSVIARAYELTSESRSNLLSKGTVIVTNGREQDLASLKGALLKQVLERGPTAQPVKITGLKSKLRELPNFWSTQLGDKVRIRARVPKKSNAIRSTGALSHNYVVYAIKNRVTGRMYFGSSNNVKQRWASHQRDMEQLRHKNYELLADAVEHGTASFKFMVLWRFATRKEMLRREQLLIAMYFNRDACYNLRPNVIVDEEPVTVEIVLANRSGGYASHSFLTLHAAIRHYRLSKVEVREAIRAGHGKVGNVQFPTHIPITHFAFRRARPVAVNKKLAW</sequence>
<keyword evidence="3" id="KW-1185">Reference proteome</keyword>
<accession>A0ABW0MIP7</accession>
<evidence type="ECO:0000313" key="2">
    <source>
        <dbReference type="EMBL" id="MFC5477768.1"/>
    </source>
</evidence>
<dbReference type="PROSITE" id="PS50164">
    <property type="entry name" value="GIY_YIG"/>
    <property type="match status" value="1"/>
</dbReference>
<reference evidence="3" key="1">
    <citation type="journal article" date="2019" name="Int. J. Syst. Evol. Microbiol.">
        <title>The Global Catalogue of Microorganisms (GCM) 10K type strain sequencing project: providing services to taxonomists for standard genome sequencing and annotation.</title>
        <authorList>
            <consortium name="The Broad Institute Genomics Platform"/>
            <consortium name="The Broad Institute Genome Sequencing Center for Infectious Disease"/>
            <person name="Wu L."/>
            <person name="Ma J."/>
        </authorList>
    </citation>
    <scope>NUCLEOTIDE SEQUENCE [LARGE SCALE GENOMIC DNA]</scope>
    <source>
        <strain evidence="3">CCUG 43111</strain>
    </source>
</reference>